<gene>
    <name evidence="3" type="ORF">E6C64_07695</name>
    <name evidence="2" type="ORF">E6C64_08550</name>
</gene>
<dbReference type="EMBL" id="SSSM01000004">
    <property type="protein sequence ID" value="THG30680.1"/>
    <property type="molecule type" value="Genomic_DNA"/>
</dbReference>
<dbReference type="Proteomes" id="UP000309133">
    <property type="component" value="Unassembled WGS sequence"/>
</dbReference>
<protein>
    <submittedName>
        <fullName evidence="2">Uncharacterized protein</fullName>
    </submittedName>
</protein>
<comment type="caution">
    <text evidence="2">The sequence shown here is derived from an EMBL/GenBank/DDBJ whole genome shotgun (WGS) entry which is preliminary data.</text>
</comment>
<feature type="region of interest" description="Disordered" evidence="1">
    <location>
        <begin position="193"/>
        <end position="227"/>
    </location>
</feature>
<dbReference type="EMBL" id="SSSM01000003">
    <property type="protein sequence ID" value="THG31917.1"/>
    <property type="molecule type" value="Genomic_DNA"/>
</dbReference>
<accession>A0A4S4FJY4</accession>
<evidence type="ECO:0000313" key="2">
    <source>
        <dbReference type="EMBL" id="THG30680.1"/>
    </source>
</evidence>
<keyword evidence="4" id="KW-1185">Reference proteome</keyword>
<feature type="compositionally biased region" description="Low complexity" evidence="1">
    <location>
        <begin position="23"/>
        <end position="35"/>
    </location>
</feature>
<evidence type="ECO:0000256" key="1">
    <source>
        <dbReference type="SAM" id="MobiDB-lite"/>
    </source>
</evidence>
<proteinExistence type="predicted"/>
<dbReference type="AlphaFoldDB" id="A0A4S4FJY4"/>
<feature type="region of interest" description="Disordered" evidence="1">
    <location>
        <begin position="1"/>
        <end position="120"/>
    </location>
</feature>
<reference evidence="2 4" key="1">
    <citation type="submission" date="2019-04" db="EMBL/GenBank/DDBJ databases">
        <authorList>
            <person name="Jiang L."/>
        </authorList>
    </citation>
    <scope>NUCLEOTIDE SEQUENCE [LARGE SCALE GENOMIC DNA]</scope>
    <source>
        <strain evidence="2 4">YIM 131853</strain>
    </source>
</reference>
<organism evidence="2 4">
    <name type="scientific">Naasia lichenicola</name>
    <dbReference type="NCBI Taxonomy" id="2565933"/>
    <lineage>
        <taxon>Bacteria</taxon>
        <taxon>Bacillati</taxon>
        <taxon>Actinomycetota</taxon>
        <taxon>Actinomycetes</taxon>
        <taxon>Micrococcales</taxon>
        <taxon>Microbacteriaceae</taxon>
        <taxon>Naasia</taxon>
    </lineage>
</organism>
<feature type="compositionally biased region" description="Polar residues" evidence="1">
    <location>
        <begin position="202"/>
        <end position="218"/>
    </location>
</feature>
<feature type="compositionally biased region" description="Basic and acidic residues" evidence="1">
    <location>
        <begin position="95"/>
        <end position="104"/>
    </location>
</feature>
<name>A0A4S4FJY4_9MICO</name>
<evidence type="ECO:0000313" key="4">
    <source>
        <dbReference type="Proteomes" id="UP000309133"/>
    </source>
</evidence>
<dbReference type="RefSeq" id="WP_136427037.1">
    <property type="nucleotide sequence ID" value="NZ_SSSM01000003.1"/>
</dbReference>
<sequence length="235" mass="24631">MSETTTPEPVETPPADPAQGIETTDPTAVPTTTEPINDPSEDEGDAPADPAQGAATEEDDPAAYWLKKGIDISTPEGLAKATKSYREAEQAMTKKSQEASELARKLTSATPAPEGASEATEALHIARNLQNANTINTWKAEKGVTAEEDQAMGQYVQDNPDIAELLTGGKLSLDQLRTLASAATPVDTAAIKKQGGHEALTTLANKQRTTPVSGNAASGKTPERDPIMEALLADD</sequence>
<evidence type="ECO:0000313" key="3">
    <source>
        <dbReference type="EMBL" id="THG31917.1"/>
    </source>
</evidence>